<keyword evidence="1" id="KW-0812">Transmembrane</keyword>
<reference evidence="2 3" key="1">
    <citation type="submission" date="2017-03" db="EMBL/GenBank/DDBJ databases">
        <title>Genome sequence of Clostridium hungatei DSM 14427.</title>
        <authorList>
            <person name="Poehlein A."/>
            <person name="Daniel R."/>
        </authorList>
    </citation>
    <scope>NUCLEOTIDE SEQUENCE [LARGE SCALE GENOMIC DNA]</scope>
    <source>
        <strain evidence="2 3">DSM 14427</strain>
    </source>
</reference>
<evidence type="ECO:0000313" key="3">
    <source>
        <dbReference type="Proteomes" id="UP000191554"/>
    </source>
</evidence>
<evidence type="ECO:0000313" key="2">
    <source>
        <dbReference type="EMBL" id="OPX44503.1"/>
    </source>
</evidence>
<evidence type="ECO:0000256" key="1">
    <source>
        <dbReference type="SAM" id="Phobius"/>
    </source>
</evidence>
<dbReference type="STRING" id="48256.CLHUN_14960"/>
<protein>
    <submittedName>
        <fullName evidence="2">Uncharacterized protein</fullName>
    </submittedName>
</protein>
<dbReference type="EMBL" id="MZGX01000008">
    <property type="protein sequence ID" value="OPX44503.1"/>
    <property type="molecule type" value="Genomic_DNA"/>
</dbReference>
<keyword evidence="3" id="KW-1185">Reference proteome</keyword>
<keyword evidence="1" id="KW-0472">Membrane</keyword>
<sequence>MSLTSIIAMILFVNVQKANGNPDAGMEFEQFYFTILVFVVFIVIGFVSSIKLVKK</sequence>
<dbReference type="AlphaFoldDB" id="A0A1V4SL38"/>
<proteinExistence type="predicted"/>
<dbReference type="Proteomes" id="UP000191554">
    <property type="component" value="Unassembled WGS sequence"/>
</dbReference>
<accession>A0A1V4SL38</accession>
<gene>
    <name evidence="2" type="ORF">CLHUN_14960</name>
</gene>
<name>A0A1V4SL38_RUMHU</name>
<organism evidence="2 3">
    <name type="scientific">Ruminiclostridium hungatei</name>
    <name type="common">Clostridium hungatei</name>
    <dbReference type="NCBI Taxonomy" id="48256"/>
    <lineage>
        <taxon>Bacteria</taxon>
        <taxon>Bacillati</taxon>
        <taxon>Bacillota</taxon>
        <taxon>Clostridia</taxon>
        <taxon>Eubacteriales</taxon>
        <taxon>Oscillospiraceae</taxon>
        <taxon>Ruminiclostridium</taxon>
    </lineage>
</organism>
<keyword evidence="1" id="KW-1133">Transmembrane helix</keyword>
<comment type="caution">
    <text evidence="2">The sequence shown here is derived from an EMBL/GenBank/DDBJ whole genome shotgun (WGS) entry which is preliminary data.</text>
</comment>
<feature type="transmembrane region" description="Helical" evidence="1">
    <location>
        <begin position="30"/>
        <end position="53"/>
    </location>
</feature>